<accession>A0A1H4GZ68</accession>
<dbReference type="AlphaFoldDB" id="A0A1H4GZ68"/>
<name>A0A1H4GZ68_9GAMM</name>
<protein>
    <submittedName>
        <fullName evidence="1">Uncharacterized protein</fullName>
    </submittedName>
</protein>
<dbReference type="OrthoDB" id="6120634at2"/>
<dbReference type="STRING" id="1122198.SAMN02745729_12225"/>
<proteinExistence type="predicted"/>
<sequence length="88" mass="10120">MSIAEIKNKERVINELLRFIRKVLVEPDISEKALEIARKHFNDKNAGVLIAEELSSTTNVKIPLEQSDADRLFLELLIDVVRDEKALY</sequence>
<reference evidence="2" key="1">
    <citation type="submission" date="2016-10" db="EMBL/GenBank/DDBJ databases">
        <authorList>
            <person name="Varghese N."/>
            <person name="Submissions S."/>
        </authorList>
    </citation>
    <scope>NUCLEOTIDE SEQUENCE [LARGE SCALE GENOMIC DNA]</scope>
    <source>
        <strain evidence="2">DSM 11526</strain>
    </source>
</reference>
<dbReference type="Proteomes" id="UP000242469">
    <property type="component" value="Unassembled WGS sequence"/>
</dbReference>
<gene>
    <name evidence="1" type="ORF">SAMN02745729_12225</name>
</gene>
<dbReference type="EMBL" id="FNRJ01000022">
    <property type="protein sequence ID" value="SEB14400.1"/>
    <property type="molecule type" value="Genomic_DNA"/>
</dbReference>
<evidence type="ECO:0000313" key="1">
    <source>
        <dbReference type="EMBL" id="SEB14400.1"/>
    </source>
</evidence>
<evidence type="ECO:0000313" key="2">
    <source>
        <dbReference type="Proteomes" id="UP000242469"/>
    </source>
</evidence>
<organism evidence="1 2">
    <name type="scientific">Marinobacterium iners DSM 11526</name>
    <dbReference type="NCBI Taxonomy" id="1122198"/>
    <lineage>
        <taxon>Bacteria</taxon>
        <taxon>Pseudomonadati</taxon>
        <taxon>Pseudomonadota</taxon>
        <taxon>Gammaproteobacteria</taxon>
        <taxon>Oceanospirillales</taxon>
        <taxon>Oceanospirillaceae</taxon>
        <taxon>Marinobacterium</taxon>
    </lineage>
</organism>
<dbReference type="RefSeq" id="WP_091827923.1">
    <property type="nucleotide sequence ID" value="NZ_FNRJ01000022.1"/>
</dbReference>
<keyword evidence="2" id="KW-1185">Reference proteome</keyword>